<dbReference type="InterPro" id="IPR024790">
    <property type="entry name" value="APC4_long_dom"/>
</dbReference>
<keyword evidence="11" id="KW-1185">Reference proteome</keyword>
<organism evidence="12">
    <name type="scientific">Anisakis simplex</name>
    <name type="common">Herring worm</name>
    <dbReference type="NCBI Taxonomy" id="6269"/>
    <lineage>
        <taxon>Eukaryota</taxon>
        <taxon>Metazoa</taxon>
        <taxon>Ecdysozoa</taxon>
        <taxon>Nematoda</taxon>
        <taxon>Chromadorea</taxon>
        <taxon>Rhabditida</taxon>
        <taxon>Spirurina</taxon>
        <taxon>Ascaridomorpha</taxon>
        <taxon>Ascaridoidea</taxon>
        <taxon>Anisakidae</taxon>
        <taxon>Anisakis</taxon>
        <taxon>Anisakis simplex complex</taxon>
    </lineage>
</organism>
<name>A0A0M3JX70_ANISI</name>
<reference evidence="10 11" key="2">
    <citation type="submission" date="2018-11" db="EMBL/GenBank/DDBJ databases">
        <authorList>
            <consortium name="Pathogen Informatics"/>
        </authorList>
    </citation>
    <scope>NUCLEOTIDE SEQUENCE [LARGE SCALE GENOMIC DNA]</scope>
</reference>
<feature type="region of interest" description="Disordered" evidence="6">
    <location>
        <begin position="795"/>
        <end position="825"/>
    </location>
</feature>
<keyword evidence="4" id="KW-0833">Ubl conjugation pathway</keyword>
<keyword evidence="7" id="KW-0472">Membrane</keyword>
<accession>A0A0M3JX70</accession>
<feature type="domain" description="Anaphase-promoting complex subunit 4-like WD40" evidence="8">
    <location>
        <begin position="41"/>
        <end position="139"/>
    </location>
</feature>
<dbReference type="EMBL" id="UYRR01031180">
    <property type="protein sequence ID" value="VDK47252.1"/>
    <property type="molecule type" value="Genomic_DNA"/>
</dbReference>
<feature type="transmembrane region" description="Helical" evidence="7">
    <location>
        <begin position="426"/>
        <end position="447"/>
    </location>
</feature>
<evidence type="ECO:0000256" key="3">
    <source>
        <dbReference type="ARBA" id="ARBA00022776"/>
    </source>
</evidence>
<evidence type="ECO:0000256" key="1">
    <source>
        <dbReference type="ARBA" id="ARBA00016067"/>
    </source>
</evidence>
<dbReference type="InterPro" id="IPR024977">
    <property type="entry name" value="Apc4-like_WD40_dom"/>
</dbReference>
<proteinExistence type="predicted"/>
<dbReference type="OrthoDB" id="47802at2759"/>
<dbReference type="GO" id="GO:0051301">
    <property type="term" value="P:cell division"/>
    <property type="evidence" value="ECO:0007669"/>
    <property type="project" value="UniProtKB-KW"/>
</dbReference>
<sequence length="999" mass="113739">MPTNVADKLKDANYEGEWQSCDLMGESARNYRAPFKVYQALWNPSIDLVALASKKGEICVRRYFWKRGWKRDIFEAKSLLDERTQQQGDTRLQTMCWSPNGKVLAAALHDGSIHLLDTEKGFIRYSIKMKDKICLMKWYSLPYKSPKIDNDQVAGIVSYFFHRLFVGEMTPGHHATEKSTEKPTENDYLKNLKEFCETESFENIIGTVMVCADEERIVHILAAGLLPIARIEPPSKYFVNSDPYSISIGDLIYSSHNERLYVVYSSMAQADTSSMTYSIIILITYSNYVTMSTIWLHLYYSLSYISETFSRMIVDWDEQSAAFESAFDSFNNSNSSSSNDTSSPSLADCLLNIILNGHSNANLLSFFRNSFTTSECKKMNEWINKGFTQLIETLNGDLYCAAQMFQHHMKQFVWEFECVTSKWRSFVTFLIIFTFNFYFALISIYIWKCFRKMGVHHSLCLLNHRRIFSTQFVPNRVFDVSVYPYGSYLLEEDRDESELDSGLDGSINASEMLTLRVVELSVVALKNRKDLSNFMQWLSQTPWLSSRSKSSNSSQSNSSKVNLDAVLEYITQTLGASKTPLLTSYNKEESPGLVEQMDEIFKNIISNNKNANSVFAEAIAADNECEVDKDRSKPHYSFDKVKQYLSRFDRLKHPIDLSNNEWTTPELTTLLMNDNRNTTLTLAQSISECIGCLDKIRASLLSKFSSTVETKSNVFVELLHSEGFERFNFFSLHSSGDEYENDEAKEYMEKLSGIESIGLSCIGSEGRRHCIYTCSGDLISQVKYVQHEDSLTSNAKMSSSTRSVSLKGASVKSGRGERRRSSSDNNLAVAATTAAAVNQPLQIDFIAYQSPDYCSQISAEIPSSKIHGGNCFAVVKNRRIIQFEWLDSGIYYALMKVKRNQEEYVHLTRAFIGDKTIWAHEVDTSCIEHYSSFSLSPARKLGLTLSECGTRVRWFEIGSCAEEHNDEEPEADDNVFANQINETKENINTSPTLNNEVFH</sequence>
<dbReference type="Pfam" id="PF12896">
    <property type="entry name" value="ANAPC4"/>
    <property type="match status" value="1"/>
</dbReference>
<dbReference type="WBParaSite" id="ASIM_0001292501-mRNA-1">
    <property type="protein sequence ID" value="ASIM_0001292501-mRNA-1"/>
    <property type="gene ID" value="ASIM_0001292501"/>
</dbReference>
<dbReference type="PANTHER" id="PTHR13260">
    <property type="entry name" value="ANAPHASE PROMOTING COMPLEX SUBUNIT 4 APC4"/>
    <property type="match status" value="1"/>
</dbReference>
<dbReference type="AlphaFoldDB" id="A0A0M3JX70"/>
<evidence type="ECO:0000313" key="12">
    <source>
        <dbReference type="WBParaSite" id="ASIM_0001292501-mRNA-1"/>
    </source>
</evidence>
<evidence type="ECO:0000256" key="4">
    <source>
        <dbReference type="ARBA" id="ARBA00022786"/>
    </source>
</evidence>
<evidence type="ECO:0000256" key="7">
    <source>
        <dbReference type="SAM" id="Phobius"/>
    </source>
</evidence>
<dbReference type="GO" id="GO:0031145">
    <property type="term" value="P:anaphase-promoting complex-dependent catabolic process"/>
    <property type="evidence" value="ECO:0007669"/>
    <property type="project" value="InterPro"/>
</dbReference>
<keyword evidence="2" id="KW-0132">Cell division</keyword>
<dbReference type="Proteomes" id="UP000267096">
    <property type="component" value="Unassembled WGS sequence"/>
</dbReference>
<dbReference type="GO" id="GO:0070979">
    <property type="term" value="P:protein K11-linked ubiquitination"/>
    <property type="evidence" value="ECO:0007669"/>
    <property type="project" value="TreeGrafter"/>
</dbReference>
<reference evidence="12" key="1">
    <citation type="submission" date="2017-02" db="UniProtKB">
        <authorList>
            <consortium name="WormBaseParasite"/>
        </authorList>
    </citation>
    <scope>IDENTIFICATION</scope>
</reference>
<evidence type="ECO:0000256" key="5">
    <source>
        <dbReference type="ARBA" id="ARBA00023306"/>
    </source>
</evidence>
<keyword evidence="7" id="KW-1133">Transmembrane helix</keyword>
<keyword evidence="7" id="KW-0812">Transmembrane</keyword>
<dbReference type="GO" id="GO:0034399">
    <property type="term" value="C:nuclear periphery"/>
    <property type="evidence" value="ECO:0007669"/>
    <property type="project" value="TreeGrafter"/>
</dbReference>
<feature type="transmembrane region" description="Helical" evidence="7">
    <location>
        <begin position="275"/>
        <end position="302"/>
    </location>
</feature>
<protein>
    <recommendedName>
        <fullName evidence="1">Anaphase-promoting complex subunit 4</fullName>
    </recommendedName>
</protein>
<dbReference type="GO" id="GO:0005680">
    <property type="term" value="C:anaphase-promoting complex"/>
    <property type="evidence" value="ECO:0007669"/>
    <property type="project" value="InterPro"/>
</dbReference>
<evidence type="ECO:0000259" key="9">
    <source>
        <dbReference type="Pfam" id="PF12896"/>
    </source>
</evidence>
<feature type="domain" description="Anaphase-promoting complex subunit 4 long" evidence="9">
    <location>
        <begin position="287"/>
        <end position="410"/>
    </location>
</feature>
<gene>
    <name evidence="10" type="ORF">ASIM_LOCUS12391</name>
</gene>
<evidence type="ECO:0000256" key="6">
    <source>
        <dbReference type="SAM" id="MobiDB-lite"/>
    </source>
</evidence>
<dbReference type="InterPro" id="IPR015943">
    <property type="entry name" value="WD40/YVTN_repeat-like_dom_sf"/>
</dbReference>
<evidence type="ECO:0000313" key="10">
    <source>
        <dbReference type="EMBL" id="VDK47252.1"/>
    </source>
</evidence>
<dbReference type="PANTHER" id="PTHR13260:SF0">
    <property type="entry name" value="ANAPHASE-PROMOTING COMPLEX SUBUNIT 4"/>
    <property type="match status" value="1"/>
</dbReference>
<dbReference type="Pfam" id="PF12894">
    <property type="entry name" value="ANAPC4_WD40"/>
    <property type="match status" value="1"/>
</dbReference>
<dbReference type="SUPFAM" id="SSF117289">
    <property type="entry name" value="Nucleoporin domain"/>
    <property type="match status" value="1"/>
</dbReference>
<keyword evidence="3" id="KW-0498">Mitosis</keyword>
<dbReference type="InterPro" id="IPR024789">
    <property type="entry name" value="APC4"/>
</dbReference>
<evidence type="ECO:0000256" key="2">
    <source>
        <dbReference type="ARBA" id="ARBA00022618"/>
    </source>
</evidence>
<keyword evidence="5" id="KW-0131">Cell cycle</keyword>
<evidence type="ECO:0000259" key="8">
    <source>
        <dbReference type="Pfam" id="PF12894"/>
    </source>
</evidence>
<dbReference type="Gene3D" id="2.130.10.10">
    <property type="entry name" value="YVTN repeat-like/Quinoprotein amine dehydrogenase"/>
    <property type="match status" value="1"/>
</dbReference>
<evidence type="ECO:0000313" key="11">
    <source>
        <dbReference type="Proteomes" id="UP000267096"/>
    </source>
</evidence>
<feature type="compositionally biased region" description="Polar residues" evidence="6">
    <location>
        <begin position="795"/>
        <end position="804"/>
    </location>
</feature>